<dbReference type="Proteomes" id="UP000029622">
    <property type="component" value="Unassembled WGS sequence"/>
</dbReference>
<reference evidence="1 2" key="1">
    <citation type="submission" date="2013-12" db="EMBL/GenBank/DDBJ databases">
        <title>Draft genome sequence of Caloranaerobacter sp. H53214.</title>
        <authorList>
            <person name="Jiang L.J."/>
            <person name="Shao Z.Z."/>
            <person name="Long M.N."/>
        </authorList>
    </citation>
    <scope>NUCLEOTIDE SEQUENCE [LARGE SCALE GENOMIC DNA]</scope>
    <source>
        <strain evidence="1 2">H53214</strain>
    </source>
</reference>
<accession>A0A096CUT9</accession>
<sequence length="136" mass="16195">MKRLISSFMILILITSLTGNVFAYNGEIMQNNYRLPKNNPSIIEPFYIIIEPFYVPCDYWPDGHHRWQDGKTDYDYVDTNITSREPILDDGREIGYKVYVKQKVYKIQEKYCACGATEKIKTYQGTRWKYVETVYY</sequence>
<dbReference type="RefSeq" id="WP_035163504.1">
    <property type="nucleotide sequence ID" value="NZ_AZTB01000030.1"/>
</dbReference>
<protein>
    <submittedName>
        <fullName evidence="1">Uncharacterized protein</fullName>
    </submittedName>
</protein>
<organism evidence="1 2">
    <name type="scientific">Caloranaerobacter azorensis H53214</name>
    <dbReference type="NCBI Taxonomy" id="1156417"/>
    <lineage>
        <taxon>Bacteria</taxon>
        <taxon>Bacillati</taxon>
        <taxon>Bacillota</taxon>
        <taxon>Tissierellia</taxon>
        <taxon>Tissierellales</taxon>
        <taxon>Thermohalobacteraceae</taxon>
        <taxon>Caloranaerobacter</taxon>
    </lineage>
</organism>
<dbReference type="STRING" id="1156417.Y919_06860"/>
<gene>
    <name evidence="1" type="ORF">Y919_06860</name>
</gene>
<comment type="caution">
    <text evidence="1">The sequence shown here is derived from an EMBL/GenBank/DDBJ whole genome shotgun (WGS) entry which is preliminary data.</text>
</comment>
<evidence type="ECO:0000313" key="2">
    <source>
        <dbReference type="Proteomes" id="UP000029622"/>
    </source>
</evidence>
<proteinExistence type="predicted"/>
<dbReference type="AlphaFoldDB" id="A0A096CUT9"/>
<evidence type="ECO:0000313" key="1">
    <source>
        <dbReference type="EMBL" id="KGG80324.1"/>
    </source>
</evidence>
<name>A0A096CUT9_9FIRM</name>
<dbReference type="EMBL" id="AZTB01000030">
    <property type="protein sequence ID" value="KGG80324.1"/>
    <property type="molecule type" value="Genomic_DNA"/>
</dbReference>